<dbReference type="InterPro" id="IPR007823">
    <property type="entry name" value="RRP8"/>
</dbReference>
<dbReference type="PANTHER" id="PTHR12787:SF0">
    <property type="entry name" value="RIBOSOMAL RNA-PROCESSING PROTEIN 8"/>
    <property type="match status" value="1"/>
</dbReference>
<comment type="caution">
    <text evidence="11">The sequence shown here is derived from an EMBL/GenBank/DDBJ whole genome shotgun (WGS) entry which is preliminary data.</text>
</comment>
<keyword evidence="4 9" id="KW-0489">Methyltransferase</keyword>
<dbReference type="GO" id="GO:0042273">
    <property type="term" value="P:ribosomal large subunit biogenesis"/>
    <property type="evidence" value="ECO:0007669"/>
    <property type="project" value="TreeGrafter"/>
</dbReference>
<dbReference type="GO" id="GO:0016433">
    <property type="term" value="F:rRNA (adenine) methyltransferase activity"/>
    <property type="evidence" value="ECO:0007669"/>
    <property type="project" value="TreeGrafter"/>
</dbReference>
<sequence>MFAVTGWSVSAASIKPEGAGPTTTSEPGKTRKRKRPNSNNKLNVTNDNVADLWEKIIEQKGSDPHAGKKNPKSQPSDGKSEKPKRERKKAKREAAVADSSTPSDNKKQGDDKSPDVGQERAREASAEQSKSKPKPKSESTAQPSPATTATPPTAPKLTPLQASMREKLISARFRHLNETLYTRPSADALKLFKDSPEMFAEYHEGFRRQVGVWPENPVESYIAEIQARGRVKPSSNRRSYGPPAAHSGPVPLPRTDSTCTIADLGCGDAALAAALQPLRRKLRLDIRSFDLQSPSTLVTRADIAALPLTDGAVDVAIFCLALMGTNWLDFVEEAYRVLRWKGELWVAEIKSRFAAGAKGKRPGGGAMVEHSVGNRKKNATATAAGKKAKSAAVEAAGVAADAQLAVEVDGAEDRRQDTDVSAFVEALAKRGFVLRGEPSEAVDLDNKMFVKMYFVKAATPTKGKGAVAVRPGRDGGFARPAKKKFIPADGEEAAANESAILKPCVYKLR</sequence>
<comment type="function">
    <text evidence="9">S-adenosyl-L-methionine-dependent methyltransferase that specifically methylates the N(1) position of adenine in helix 25.1 in 25S rRNA. Required both for ribosomal 40S and 60S subunits biogenesis. Required for efficient pre-rRNA cleavage at site A2.</text>
</comment>
<feature type="region of interest" description="Disordered" evidence="10">
    <location>
        <begin position="1"/>
        <end position="159"/>
    </location>
</feature>
<feature type="compositionally biased region" description="Basic and acidic residues" evidence="10">
    <location>
        <begin position="104"/>
        <end position="125"/>
    </location>
</feature>
<dbReference type="PANTHER" id="PTHR12787">
    <property type="entry name" value="RIBOSOMAL RNA-PROCESSING PROTEIN 8"/>
    <property type="match status" value="1"/>
</dbReference>
<dbReference type="EMBL" id="MU839010">
    <property type="protein sequence ID" value="KAK1766735.1"/>
    <property type="molecule type" value="Genomic_DNA"/>
</dbReference>
<dbReference type="InterPro" id="IPR042036">
    <property type="entry name" value="RRP8_N"/>
</dbReference>
<feature type="compositionally biased region" description="Polar residues" evidence="10">
    <location>
        <begin position="37"/>
        <end position="48"/>
    </location>
</feature>
<evidence type="ECO:0000256" key="1">
    <source>
        <dbReference type="ARBA" id="ARBA00004604"/>
    </source>
</evidence>
<dbReference type="InterPro" id="IPR029063">
    <property type="entry name" value="SAM-dependent_MTases_sf"/>
</dbReference>
<dbReference type="Proteomes" id="UP001244011">
    <property type="component" value="Unassembled WGS sequence"/>
</dbReference>
<dbReference type="FunFam" id="1.10.10.2150:FF:000001">
    <property type="entry name" value="Ribosomal RNA-processing protein 8"/>
    <property type="match status" value="1"/>
</dbReference>
<dbReference type="EC" id="2.1.1.-" evidence="9"/>
<dbReference type="Gene3D" id="1.10.10.2150">
    <property type="entry name" value="Ribosomal RNA-processing protein 8, N-terminal domain"/>
    <property type="match status" value="1"/>
</dbReference>
<evidence type="ECO:0000313" key="12">
    <source>
        <dbReference type="Proteomes" id="UP001244011"/>
    </source>
</evidence>
<comment type="subcellular location">
    <subcellularLocation>
        <location evidence="1 9">Nucleus</location>
        <location evidence="1 9">Nucleolus</location>
    </subcellularLocation>
</comment>
<keyword evidence="7 9" id="KW-0539">Nucleus</keyword>
<evidence type="ECO:0000256" key="3">
    <source>
        <dbReference type="ARBA" id="ARBA00022552"/>
    </source>
</evidence>
<dbReference type="GO" id="GO:0005730">
    <property type="term" value="C:nucleolus"/>
    <property type="evidence" value="ECO:0007669"/>
    <property type="project" value="UniProtKB-SubCell"/>
</dbReference>
<reference evidence="11" key="1">
    <citation type="submission" date="2023-06" db="EMBL/GenBank/DDBJ databases">
        <title>Genome-scale phylogeny and comparative genomics of the fungal order Sordariales.</title>
        <authorList>
            <consortium name="Lawrence Berkeley National Laboratory"/>
            <person name="Hensen N."/>
            <person name="Bonometti L."/>
            <person name="Westerberg I."/>
            <person name="Brannstrom I.O."/>
            <person name="Guillou S."/>
            <person name="Cros-Aarteil S."/>
            <person name="Calhoun S."/>
            <person name="Haridas S."/>
            <person name="Kuo A."/>
            <person name="Mondo S."/>
            <person name="Pangilinan J."/>
            <person name="Riley R."/>
            <person name="Labutti K."/>
            <person name="Andreopoulos B."/>
            <person name="Lipzen A."/>
            <person name="Chen C."/>
            <person name="Yanf M."/>
            <person name="Daum C."/>
            <person name="Ng V."/>
            <person name="Clum A."/>
            <person name="Steindorff A."/>
            <person name="Ohm R."/>
            <person name="Martin F."/>
            <person name="Silar P."/>
            <person name="Natvig D."/>
            <person name="Lalanne C."/>
            <person name="Gautier V."/>
            <person name="Ament-Velasquez S.L."/>
            <person name="Kruys A."/>
            <person name="Hutchinson M.I."/>
            <person name="Powell A.J."/>
            <person name="Barry K."/>
            <person name="Miller A.N."/>
            <person name="Grigoriev I.V."/>
            <person name="Debuchy R."/>
            <person name="Gladieux P."/>
            <person name="Thoren M.H."/>
            <person name="Johannesson H."/>
        </authorList>
    </citation>
    <scope>NUCLEOTIDE SEQUENCE</scope>
    <source>
        <strain evidence="11">8032-3</strain>
    </source>
</reference>
<gene>
    <name evidence="11" type="ORF">QBC33DRAFT_452333</name>
</gene>
<evidence type="ECO:0000313" key="11">
    <source>
        <dbReference type="EMBL" id="KAK1766735.1"/>
    </source>
</evidence>
<keyword evidence="3 9" id="KW-0698">rRNA processing</keyword>
<proteinExistence type="inferred from homology"/>
<evidence type="ECO:0000256" key="5">
    <source>
        <dbReference type="ARBA" id="ARBA00022679"/>
    </source>
</evidence>
<accession>A0AAJ0BYN5</accession>
<evidence type="ECO:0000256" key="6">
    <source>
        <dbReference type="ARBA" id="ARBA00022691"/>
    </source>
</evidence>
<dbReference type="RefSeq" id="XP_060282948.1">
    <property type="nucleotide sequence ID" value="XM_060424641.1"/>
</dbReference>
<feature type="compositionally biased region" description="Basic and acidic residues" evidence="10">
    <location>
        <begin position="52"/>
        <end position="66"/>
    </location>
</feature>
<evidence type="ECO:0000256" key="10">
    <source>
        <dbReference type="SAM" id="MobiDB-lite"/>
    </source>
</evidence>
<dbReference type="Gene3D" id="3.40.50.150">
    <property type="entry name" value="Vaccinia Virus protein VP39"/>
    <property type="match status" value="1"/>
</dbReference>
<evidence type="ECO:0000256" key="9">
    <source>
        <dbReference type="RuleBase" id="RU365074"/>
    </source>
</evidence>
<evidence type="ECO:0000256" key="4">
    <source>
        <dbReference type="ARBA" id="ARBA00022603"/>
    </source>
</evidence>
<keyword evidence="5 9" id="KW-0808">Transferase</keyword>
<feature type="region of interest" description="Disordered" evidence="10">
    <location>
        <begin position="229"/>
        <end position="252"/>
    </location>
</feature>
<protein>
    <recommendedName>
        <fullName evidence="8 9">Ribosomal RNA-processing protein 8</fullName>
        <ecNumber evidence="9">2.1.1.-</ecNumber>
    </recommendedName>
</protein>
<feature type="compositionally biased region" description="Low complexity" evidence="10">
    <location>
        <begin position="138"/>
        <end position="159"/>
    </location>
</feature>
<dbReference type="SUPFAM" id="SSF53335">
    <property type="entry name" value="S-adenosyl-L-methionine-dependent methyltransferases"/>
    <property type="match status" value="1"/>
</dbReference>
<dbReference type="Pfam" id="PF05148">
    <property type="entry name" value="Methyltransf_8"/>
    <property type="match status" value="1"/>
</dbReference>
<organism evidence="11 12">
    <name type="scientific">Phialemonium atrogriseum</name>
    <dbReference type="NCBI Taxonomy" id="1093897"/>
    <lineage>
        <taxon>Eukaryota</taxon>
        <taxon>Fungi</taxon>
        <taxon>Dikarya</taxon>
        <taxon>Ascomycota</taxon>
        <taxon>Pezizomycotina</taxon>
        <taxon>Sordariomycetes</taxon>
        <taxon>Sordariomycetidae</taxon>
        <taxon>Cephalothecales</taxon>
        <taxon>Cephalothecaceae</taxon>
        <taxon>Phialemonium</taxon>
    </lineage>
</organism>
<name>A0AAJ0BYN5_9PEZI</name>
<dbReference type="AlphaFoldDB" id="A0AAJ0BYN5"/>
<keyword evidence="12" id="KW-1185">Reference proteome</keyword>
<dbReference type="GeneID" id="85307828"/>
<evidence type="ECO:0000256" key="8">
    <source>
        <dbReference type="ARBA" id="ARBA00076672"/>
    </source>
</evidence>
<comment type="similarity">
    <text evidence="2 9">Belongs to the methyltransferase superfamily. RRP8 family.</text>
</comment>
<keyword evidence="6 9" id="KW-0949">S-adenosyl-L-methionine</keyword>
<evidence type="ECO:0000256" key="2">
    <source>
        <dbReference type="ARBA" id="ARBA00006301"/>
    </source>
</evidence>
<evidence type="ECO:0000256" key="7">
    <source>
        <dbReference type="ARBA" id="ARBA00023242"/>
    </source>
</evidence>